<reference evidence="5 6" key="1">
    <citation type="submission" date="2024-04" db="EMBL/GenBank/DDBJ databases">
        <title>draft genome sequnece of Paenibacillus filicis.</title>
        <authorList>
            <person name="Kim D.-U."/>
        </authorList>
    </citation>
    <scope>NUCLEOTIDE SEQUENCE [LARGE SCALE GENOMIC DNA]</scope>
    <source>
        <strain evidence="5 6">KACC14197</strain>
    </source>
</reference>
<accession>A0ABU9DJI3</accession>
<feature type="signal peptide" evidence="2">
    <location>
        <begin position="1"/>
        <end position="23"/>
    </location>
</feature>
<proteinExistence type="predicted"/>
<feature type="chain" id="PRO_5045766537" evidence="2">
    <location>
        <begin position="24"/>
        <end position="288"/>
    </location>
</feature>
<dbReference type="SMART" id="SM00062">
    <property type="entry name" value="PBPb"/>
    <property type="match status" value="1"/>
</dbReference>
<feature type="domain" description="Solute-binding protein family 3/N-terminal" evidence="3">
    <location>
        <begin position="61"/>
        <end position="285"/>
    </location>
</feature>
<dbReference type="SUPFAM" id="SSF53850">
    <property type="entry name" value="Periplasmic binding protein-like II"/>
    <property type="match status" value="1"/>
</dbReference>
<dbReference type="Pfam" id="PF00497">
    <property type="entry name" value="SBP_bac_3"/>
    <property type="match status" value="1"/>
</dbReference>
<dbReference type="PANTHER" id="PTHR35936:SF19">
    <property type="entry name" value="AMINO-ACID-BINDING PROTEIN YXEM-RELATED"/>
    <property type="match status" value="1"/>
</dbReference>
<evidence type="ECO:0000313" key="6">
    <source>
        <dbReference type="Proteomes" id="UP001469365"/>
    </source>
</evidence>
<evidence type="ECO:0000259" key="3">
    <source>
        <dbReference type="SMART" id="SM00062"/>
    </source>
</evidence>
<evidence type="ECO:0000256" key="2">
    <source>
        <dbReference type="SAM" id="SignalP"/>
    </source>
</evidence>
<keyword evidence="1 2" id="KW-0732">Signal</keyword>
<protein>
    <submittedName>
        <fullName evidence="5">Transporter substrate-binding domain-containing protein</fullName>
    </submittedName>
</protein>
<evidence type="ECO:0000259" key="4">
    <source>
        <dbReference type="SMART" id="SM00079"/>
    </source>
</evidence>
<dbReference type="PANTHER" id="PTHR35936">
    <property type="entry name" value="MEMBRANE-BOUND LYTIC MUREIN TRANSGLYCOSYLASE F"/>
    <property type="match status" value="1"/>
</dbReference>
<dbReference type="InterPro" id="IPR001638">
    <property type="entry name" value="Solute-binding_3/MltF_N"/>
</dbReference>
<keyword evidence="6" id="KW-1185">Reference proteome</keyword>
<dbReference type="Gene3D" id="3.40.190.10">
    <property type="entry name" value="Periplasmic binding protein-like II"/>
    <property type="match status" value="2"/>
</dbReference>
<dbReference type="EMBL" id="JBBPCC010000008">
    <property type="protein sequence ID" value="MEK8129025.1"/>
    <property type="molecule type" value="Genomic_DNA"/>
</dbReference>
<evidence type="ECO:0000313" key="5">
    <source>
        <dbReference type="EMBL" id="MEK8129025.1"/>
    </source>
</evidence>
<name>A0ABU9DJI3_9BACL</name>
<dbReference type="Proteomes" id="UP001469365">
    <property type="component" value="Unassembled WGS sequence"/>
</dbReference>
<sequence length="288" mass="31291">MSNHLSKFLKSASLLSVLVIALAGCGNKPAPTPAPNANAGNKPAETTAASGSLEQIKKAGKIRVGLMGTYAPYNFLNDKHEVDGFDADVAKAVAKRLGVQVEFITGEFSGLIEGLQKDKYDALVSQVTITDDRKKTMDFSTPYVKNAVNVIVKSDNTTIQKLEDFKGKKIGVGLGTNDEKYLRDTAMPKVGSFEIATYNDVITSLKDLNVGRIDATINNVFAIKPLVEKNQFKIKAVGDPIKEDFAGIALRKNNPELLDAINKALAEMKTDGTFKEIFQKWFGVDPNF</sequence>
<gene>
    <name evidence="5" type="ORF">WMW72_14065</name>
</gene>
<comment type="caution">
    <text evidence="5">The sequence shown here is derived from an EMBL/GenBank/DDBJ whole genome shotgun (WGS) entry which is preliminary data.</text>
</comment>
<organism evidence="5 6">
    <name type="scientific">Paenibacillus filicis</name>
    <dbReference type="NCBI Taxonomy" id="669464"/>
    <lineage>
        <taxon>Bacteria</taxon>
        <taxon>Bacillati</taxon>
        <taxon>Bacillota</taxon>
        <taxon>Bacilli</taxon>
        <taxon>Bacillales</taxon>
        <taxon>Paenibacillaceae</taxon>
        <taxon>Paenibacillus</taxon>
    </lineage>
</organism>
<dbReference type="SMART" id="SM00079">
    <property type="entry name" value="PBPe"/>
    <property type="match status" value="1"/>
</dbReference>
<feature type="domain" description="Ionotropic glutamate receptor C-terminal" evidence="4">
    <location>
        <begin position="61"/>
        <end position="284"/>
    </location>
</feature>
<dbReference type="PROSITE" id="PS51257">
    <property type="entry name" value="PROKAR_LIPOPROTEIN"/>
    <property type="match status" value="1"/>
</dbReference>
<dbReference type="InterPro" id="IPR001320">
    <property type="entry name" value="Iontro_rcpt_C"/>
</dbReference>
<dbReference type="RefSeq" id="WP_341416124.1">
    <property type="nucleotide sequence ID" value="NZ_JBBPCC010000008.1"/>
</dbReference>
<evidence type="ECO:0000256" key="1">
    <source>
        <dbReference type="ARBA" id="ARBA00022729"/>
    </source>
</evidence>